<evidence type="ECO:0000256" key="1">
    <source>
        <dbReference type="PROSITE-ProRule" id="PRU00339"/>
    </source>
</evidence>
<feature type="compositionally biased region" description="Low complexity" evidence="2">
    <location>
        <begin position="790"/>
        <end position="804"/>
    </location>
</feature>
<dbReference type="PANTHER" id="PTHR44117:SF1">
    <property type="entry name" value="INTRAFLAGELLAR TRANSPORT PROTEIN 88 HOMOLOG"/>
    <property type="match status" value="1"/>
</dbReference>
<feature type="repeat" description="TPR" evidence="1">
    <location>
        <begin position="253"/>
        <end position="286"/>
    </location>
</feature>
<dbReference type="Pfam" id="PF13424">
    <property type="entry name" value="TPR_12"/>
    <property type="match status" value="1"/>
</dbReference>
<feature type="compositionally biased region" description="Polar residues" evidence="2">
    <location>
        <begin position="70"/>
        <end position="82"/>
    </location>
</feature>
<gene>
    <name evidence="3" type="ORF">OEZ85_007070</name>
</gene>
<dbReference type="InterPro" id="IPR011990">
    <property type="entry name" value="TPR-like_helical_dom_sf"/>
</dbReference>
<reference evidence="3 4" key="1">
    <citation type="submission" date="2023-05" db="EMBL/GenBank/DDBJ databases">
        <title>A 100% complete, gapless, phased diploid assembly of the Scenedesmus obliquus UTEX 3031 genome.</title>
        <authorList>
            <person name="Biondi T.C."/>
            <person name="Hanschen E.R."/>
            <person name="Kwon T."/>
            <person name="Eng W."/>
            <person name="Kruse C.P.S."/>
            <person name="Koehler S.I."/>
            <person name="Kunde Y."/>
            <person name="Gleasner C.D."/>
            <person name="You Mak K.T."/>
            <person name="Polle J."/>
            <person name="Hovde B.T."/>
            <person name="Starkenburg S.R."/>
        </authorList>
    </citation>
    <scope>NUCLEOTIDE SEQUENCE [LARGE SCALE GENOMIC DNA]</scope>
    <source>
        <strain evidence="3 4">DOE0152z</strain>
    </source>
</reference>
<dbReference type="PROSITE" id="PS50005">
    <property type="entry name" value="TPR"/>
    <property type="match status" value="4"/>
</dbReference>
<name>A0ABY8TWG9_TETOB</name>
<feature type="repeat" description="TPR" evidence="1">
    <location>
        <begin position="494"/>
        <end position="527"/>
    </location>
</feature>
<accession>A0ABY8TWG9</accession>
<feature type="region of interest" description="Disordered" evidence="2">
    <location>
        <begin position="777"/>
        <end position="817"/>
    </location>
</feature>
<feature type="compositionally biased region" description="Acidic residues" evidence="2">
    <location>
        <begin position="321"/>
        <end position="339"/>
    </location>
</feature>
<dbReference type="EMBL" id="CP126211">
    <property type="protein sequence ID" value="WIA13494.1"/>
    <property type="molecule type" value="Genomic_DNA"/>
</dbReference>
<protein>
    <submittedName>
        <fullName evidence="3">Uncharacterized protein</fullName>
    </submittedName>
</protein>
<evidence type="ECO:0000313" key="4">
    <source>
        <dbReference type="Proteomes" id="UP001244341"/>
    </source>
</evidence>
<organism evidence="3 4">
    <name type="scientific">Tetradesmus obliquus</name>
    <name type="common">Green alga</name>
    <name type="synonym">Acutodesmus obliquus</name>
    <dbReference type="NCBI Taxonomy" id="3088"/>
    <lineage>
        <taxon>Eukaryota</taxon>
        <taxon>Viridiplantae</taxon>
        <taxon>Chlorophyta</taxon>
        <taxon>core chlorophytes</taxon>
        <taxon>Chlorophyceae</taxon>
        <taxon>CS clade</taxon>
        <taxon>Sphaeropleales</taxon>
        <taxon>Scenedesmaceae</taxon>
        <taxon>Tetradesmus</taxon>
    </lineage>
</organism>
<dbReference type="SMART" id="SM00028">
    <property type="entry name" value="TPR"/>
    <property type="match status" value="8"/>
</dbReference>
<feature type="repeat" description="TPR" evidence="1">
    <location>
        <begin position="214"/>
        <end position="247"/>
    </location>
</feature>
<dbReference type="Pfam" id="PF13432">
    <property type="entry name" value="TPR_16"/>
    <property type="match status" value="1"/>
</dbReference>
<dbReference type="Gene3D" id="1.25.40.10">
    <property type="entry name" value="Tetratricopeptide repeat domain"/>
    <property type="match status" value="3"/>
</dbReference>
<dbReference type="InterPro" id="IPR019734">
    <property type="entry name" value="TPR_rpt"/>
</dbReference>
<feature type="compositionally biased region" description="Low complexity" evidence="2">
    <location>
        <begin position="340"/>
        <end position="349"/>
    </location>
</feature>
<keyword evidence="1" id="KW-0802">TPR repeat</keyword>
<feature type="region of interest" description="Disordered" evidence="2">
    <location>
        <begin position="318"/>
        <end position="349"/>
    </location>
</feature>
<evidence type="ECO:0000313" key="3">
    <source>
        <dbReference type="EMBL" id="WIA13494.1"/>
    </source>
</evidence>
<dbReference type="Proteomes" id="UP001244341">
    <property type="component" value="Chromosome 4b"/>
</dbReference>
<proteinExistence type="predicted"/>
<feature type="region of interest" description="Disordered" evidence="2">
    <location>
        <begin position="1"/>
        <end position="108"/>
    </location>
</feature>
<evidence type="ECO:0000256" key="2">
    <source>
        <dbReference type="SAM" id="MobiDB-lite"/>
    </source>
</evidence>
<feature type="repeat" description="TPR" evidence="1">
    <location>
        <begin position="630"/>
        <end position="663"/>
    </location>
</feature>
<feature type="compositionally biased region" description="Low complexity" evidence="2">
    <location>
        <begin position="97"/>
        <end position="106"/>
    </location>
</feature>
<dbReference type="SUPFAM" id="SSF48452">
    <property type="entry name" value="TPR-like"/>
    <property type="match status" value="2"/>
</dbReference>
<keyword evidence="4" id="KW-1185">Reference proteome</keyword>
<sequence>MANDDELYSGYDDQGRVGSPAGGSVFQPLDGSAGFTPAAASMPPGTASTRLGTGMRMGTAATDASAARPMTSNRGAGFSSNPKGRFDPFGQANKGMASAGGSSSLLPRKQAASTEEVAREMEKKVHEVLEASVLLSQQKDAQAALEKALDARKKERQLAKFRETAGQGDNHPPELGFAVELQLASCYAASKLYGEALELYGALVKSKNLQVQAGRFRVNMGNIYFEQGKYPAAIKMYRMALDALPAAAAGPRARLMTNIGLAFVQLGQYGDAAAAFENAMDTAADHQAAFNLLVCSYALGDKEGMMAAFQRLLAVPGLADSQDDDDEERGDDSGTDEDGAAAGDEGLGSSLTSLKHRFRDGLRDAAGGSDQMKQEQKQQQASITKCVLTAAQLLAEGLADKGGFAAGFDWAEEQLRQAGLGKIAAEVLLAKASRHLANKEVEAAAAVYKTFERRGPALRAAAATNLSFLYLLEGDLAAAAKYTDLALKNDRYNAQAHVNRGVVLLEAGSLEEARQAFSDAAAIQPLCVQALYNLGVVNLRLGEPEAAMLPLRKLHGLLPDQPEVVHCLALAADMSGDSAGAIRWLEVLTSLVPHDPGVLCKLGAIYHRLEEEARSLGYYQDAHRVWPVNLDVISWLGAFHVRSEVYERAIPYFELAAAIQPQEVKWALMTASCYRRIGAYGPALKHYQSIVTVQPGNVEALRYLVAMCQELGRPGEVERYAEMLRRAERAEAVAAAAAATNTAAAMQQQSGDNADFQRSPLDTQAAAAAAAGGGISSLDSRLAKNRRPTGQDGPAGAGKAAADDWGAEPLGEDLLPM</sequence>
<dbReference type="PANTHER" id="PTHR44117">
    <property type="entry name" value="INTRAFLAGELLAR TRANSPORT PROTEIN 88 HOMOLOG"/>
    <property type="match status" value="1"/>
</dbReference>